<dbReference type="Proteomes" id="UP000207764">
    <property type="component" value="Segment"/>
</dbReference>
<dbReference type="KEGG" id="vg:29124482"/>
<feature type="domain" description="LtfC/p132/Gp6 beta-sandwich" evidence="1">
    <location>
        <begin position="9"/>
        <end position="100"/>
    </location>
</feature>
<evidence type="ECO:0000313" key="3">
    <source>
        <dbReference type="Proteomes" id="UP000207764"/>
    </source>
</evidence>
<sequence length="103" mass="11419">MMADLGYQPLKGKLLLTTGADWVCTLSTGKPWPEGTTCWVKVGDLPQWDAAVTETTGTASFVVQSAVTDPVADRTPYTIYLRYPGSPTTEFAWFEDQVKRTRK</sequence>
<proteinExistence type="predicted"/>
<dbReference type="InterPro" id="IPR055688">
    <property type="entry name" value="LtfC/p132/Gp6_b-sand"/>
</dbReference>
<dbReference type="OrthoDB" id="29362at10239"/>
<dbReference type="RefSeq" id="YP_009303022.1">
    <property type="nucleotide sequence ID" value="NC_031251.1"/>
</dbReference>
<dbReference type="Pfam" id="PF23926">
    <property type="entry name" value="LtfC"/>
    <property type="match status" value="1"/>
</dbReference>
<organism evidence="2 3">
    <name type="scientific">Gordonia phage SoilAssassin</name>
    <dbReference type="NCBI Taxonomy" id="1821562"/>
    <lineage>
        <taxon>Viruses</taxon>
        <taxon>Duplodnaviria</taxon>
        <taxon>Heunggongvirae</taxon>
        <taxon>Uroviricota</taxon>
        <taxon>Caudoviricetes</taxon>
        <taxon>Attisvirus</taxon>
        <taxon>Attisvirus attis</taxon>
    </lineage>
</organism>
<gene>
    <name evidence="2" type="primary">27</name>
    <name evidence="2" type="ORF">SEA_SOILASSASSIN_27</name>
</gene>
<accession>A0A142K8J5</accession>
<name>A0A142K8J5_9CAUD</name>
<protein>
    <recommendedName>
        <fullName evidence="1">LtfC/p132/Gp6 beta-sandwich domain-containing protein</fullName>
    </recommendedName>
</protein>
<dbReference type="GeneID" id="29124482"/>
<evidence type="ECO:0000259" key="1">
    <source>
        <dbReference type="Pfam" id="PF23926"/>
    </source>
</evidence>
<dbReference type="EMBL" id="KU963246">
    <property type="protein sequence ID" value="AMS02428.1"/>
    <property type="molecule type" value="Genomic_DNA"/>
</dbReference>
<reference evidence="3" key="1">
    <citation type="submission" date="2016-03" db="EMBL/GenBank/DDBJ databases">
        <authorList>
            <person name="Ploux O."/>
        </authorList>
    </citation>
    <scope>NUCLEOTIDE SEQUENCE [LARGE SCALE GENOMIC DNA]</scope>
</reference>
<evidence type="ECO:0000313" key="2">
    <source>
        <dbReference type="EMBL" id="AMS02428.1"/>
    </source>
</evidence>